<dbReference type="EMBL" id="SGPL01000028">
    <property type="protein sequence ID" value="THH20142.1"/>
    <property type="molecule type" value="Genomic_DNA"/>
</dbReference>
<organism evidence="5 6">
    <name type="scientific">Bondarzewia mesenterica</name>
    <dbReference type="NCBI Taxonomy" id="1095465"/>
    <lineage>
        <taxon>Eukaryota</taxon>
        <taxon>Fungi</taxon>
        <taxon>Dikarya</taxon>
        <taxon>Basidiomycota</taxon>
        <taxon>Agaricomycotina</taxon>
        <taxon>Agaricomycetes</taxon>
        <taxon>Russulales</taxon>
        <taxon>Bondarzewiaceae</taxon>
        <taxon>Bondarzewia</taxon>
    </lineage>
</organism>
<keyword evidence="3" id="KW-1133">Transmembrane helix</keyword>
<feature type="compositionally biased region" description="Polar residues" evidence="2">
    <location>
        <begin position="188"/>
        <end position="201"/>
    </location>
</feature>
<accession>A0A4S4M4R3</accession>
<feature type="compositionally biased region" description="Pro residues" evidence="2">
    <location>
        <begin position="222"/>
        <end position="231"/>
    </location>
</feature>
<dbReference type="InterPro" id="IPR058258">
    <property type="entry name" value="CcmS-like"/>
</dbReference>
<keyword evidence="6" id="KW-1185">Reference proteome</keyword>
<gene>
    <name evidence="5" type="ORF">EW146_g1152</name>
</gene>
<feature type="region of interest" description="Disordered" evidence="2">
    <location>
        <begin position="694"/>
        <end position="713"/>
    </location>
</feature>
<comment type="caution">
    <text evidence="5">The sequence shown here is derived from an EMBL/GenBank/DDBJ whole genome shotgun (WGS) entry which is preliminary data.</text>
</comment>
<evidence type="ECO:0000256" key="2">
    <source>
        <dbReference type="SAM" id="MobiDB-lite"/>
    </source>
</evidence>
<keyword evidence="1" id="KW-0175">Coiled coil</keyword>
<dbReference type="AlphaFoldDB" id="A0A4S4M4R3"/>
<feature type="compositionally biased region" description="Acidic residues" evidence="2">
    <location>
        <begin position="43"/>
        <end position="52"/>
    </location>
</feature>
<feature type="region of interest" description="Disordered" evidence="2">
    <location>
        <begin position="1"/>
        <end position="160"/>
    </location>
</feature>
<feature type="region of interest" description="Disordered" evidence="2">
    <location>
        <begin position="188"/>
        <end position="358"/>
    </location>
</feature>
<proteinExistence type="predicted"/>
<feature type="coiled-coil region" evidence="1">
    <location>
        <begin position="784"/>
        <end position="836"/>
    </location>
</feature>
<feature type="transmembrane region" description="Helical" evidence="3">
    <location>
        <begin position="720"/>
        <end position="738"/>
    </location>
</feature>
<evidence type="ECO:0000256" key="1">
    <source>
        <dbReference type="SAM" id="Coils"/>
    </source>
</evidence>
<evidence type="ECO:0000313" key="6">
    <source>
        <dbReference type="Proteomes" id="UP000310158"/>
    </source>
</evidence>
<name>A0A4S4M4R3_9AGAM</name>
<protein>
    <recommendedName>
        <fullName evidence="4">CcmS related domain-containing protein</fullName>
    </recommendedName>
</protein>
<evidence type="ECO:0000313" key="5">
    <source>
        <dbReference type="EMBL" id="THH20142.1"/>
    </source>
</evidence>
<keyword evidence="3" id="KW-0812">Transmembrane</keyword>
<feature type="compositionally biased region" description="Gly residues" evidence="2">
    <location>
        <begin position="60"/>
        <end position="69"/>
    </location>
</feature>
<dbReference type="Pfam" id="PF26617">
    <property type="entry name" value="CcmS-like"/>
    <property type="match status" value="1"/>
</dbReference>
<feature type="compositionally biased region" description="Polar residues" evidence="2">
    <location>
        <begin position="147"/>
        <end position="160"/>
    </location>
</feature>
<feature type="domain" description="CcmS related" evidence="4">
    <location>
        <begin position="433"/>
        <end position="562"/>
    </location>
</feature>
<sequence>MAKNRKGKQKALPQTVEDENSDTILEHGESAMPDEWGGNGGGEDGDYPEDESATWVGNAALGGGGGDGGWTQDEAASEAEPGGWGDSANEAGPGWEQPANPVEDWSAPTNHSAPPRAPAANHPWPNLVQVAGIYPAIPPPSASSSPMQRQAPTLRHTSGLASWQNWGAEAAAQAKPLRGAANQTRVAFANTPTMIPSQSYMPSDRSGTLAGVVNSPRRDRAGPPPAPPLPPSKSGKKGGRAAQPQHHDPWGNQDGGQNGMWNDGGADVSGNGAAKSAQEQGWQQQEKDWQQQGKGLQQQEKGWQQQEKGQQQEKDWQQQDNSWDQENKGWEQTDDDGWEKRDGSESAAHGAHDGGWNDVGARQQYAESLAKTYVPRADDPSSFPMPSRTLAYAMDHSPEGLKRVRPAVQPHDSGMTDYAQRRFVESHGEGLEPASRALFGRERKARDRIHWGFPYDKDPRVRDTLHWIQDKSHGLGALGLEKFLQARERGALFVNASYTLSAGEPALDWLSYPQVVETRDKLIQESVGFYDPAKQVVVFTLLLSRTGNSTAMWRRKVTVPNNMQLAYAREIELAKAALMKDYPVYVDELACVIDLDGGAVRLTLLIQPSTFISSRSLTAKKEEEGFLQKIVQTIQNPVVVVATGLATAQSRVFHVDALVACDTIHRRVLAASGLSSALLSPMEPSGMIQRSATTFDSSRRAPPDNNHSTSPHVMRPETRAAIFAALILPVAFLPFFALRRQLINLHRKVDAMGATTVGLQKNLKTSLLELSVKKEEHAQMRGMLQETRQNLETTRGELHRLELARTVETGELRTRLNELAETNQQMRSHLSQLRDLGLSLADVAAFMQEVEIQQGFVNEKADGWGIDRLRRLALQFKTLDLTGTFTVEGKVGDAQVEGD</sequence>
<dbReference type="OrthoDB" id="3171339at2759"/>
<dbReference type="Proteomes" id="UP000310158">
    <property type="component" value="Unassembled WGS sequence"/>
</dbReference>
<evidence type="ECO:0000256" key="3">
    <source>
        <dbReference type="SAM" id="Phobius"/>
    </source>
</evidence>
<keyword evidence="3" id="KW-0472">Membrane</keyword>
<reference evidence="5 6" key="1">
    <citation type="submission" date="2019-02" db="EMBL/GenBank/DDBJ databases">
        <title>Genome sequencing of the rare red list fungi Bondarzewia mesenterica.</title>
        <authorList>
            <person name="Buettner E."/>
            <person name="Kellner H."/>
        </authorList>
    </citation>
    <scope>NUCLEOTIDE SEQUENCE [LARGE SCALE GENOMIC DNA]</scope>
    <source>
        <strain evidence="5 6">DSM 108281</strain>
    </source>
</reference>
<feature type="compositionally biased region" description="Low complexity" evidence="2">
    <location>
        <begin position="278"/>
        <end position="309"/>
    </location>
</feature>
<evidence type="ECO:0000259" key="4">
    <source>
        <dbReference type="Pfam" id="PF26617"/>
    </source>
</evidence>